<sequence length="473" mass="53052">MGPEQISRINEHYGIDLNVFETTGAFNAVVGVDRPFFLDPTLLEGNPIPEFQNAKIVLDRFFSEVLTLIATMHPRAITRANQLMILREIRGVGIGYGARTDDGSAIGQRLARRLVHSAQQLLEMGVNDPAIFHLMGLFEEDFGADRISDATINILQSNIYAYTARVSSELGIECTREVRTLRTHETFLLPEHPLGNKPLVLVPQSLLRDIPIAFTPEDIPEVAAYNDELRDNFNRLLAPVLAKTKRPTKGDIRAYLFENPERITALLGGYKSAHPHPYDFENDPVGLQRWIDESAEAVREIPLEIPKEVATEAEVIDVVNSIVLAFKSFIETKGGWRGLYDNKNNRLHEEHTCLLFYAMALKYCNDSNIDISPQSNAGQGPVDFKLSRGISKVVVEVKLTSGNVRQGYETQTVIYQTSEDAQYAYFVVMQVTNTSKALDDVIKQSEQEDEDEIKHPELVVIDGRPRESASKAK</sequence>
<dbReference type="AlphaFoldDB" id="A0A1F6FIX9"/>
<evidence type="ECO:0000313" key="2">
    <source>
        <dbReference type="EMBL" id="OGG85822.1"/>
    </source>
</evidence>
<comment type="caution">
    <text evidence="2">The sequence shown here is derived from an EMBL/GenBank/DDBJ whole genome shotgun (WGS) entry which is preliminary data.</text>
</comment>
<accession>A0A1F6FIX9</accession>
<evidence type="ECO:0000313" key="3">
    <source>
        <dbReference type="Proteomes" id="UP000177395"/>
    </source>
</evidence>
<dbReference type="Proteomes" id="UP000177395">
    <property type="component" value="Unassembled WGS sequence"/>
</dbReference>
<dbReference type="EMBL" id="MFMS01000004">
    <property type="protein sequence ID" value="OGG85822.1"/>
    <property type="molecule type" value="Genomic_DNA"/>
</dbReference>
<name>A0A1F6FIX9_9BACT</name>
<organism evidence="2 3">
    <name type="scientific">Candidatus Kaiserbacteria bacterium RIFOXYB1_FULL_46_14</name>
    <dbReference type="NCBI Taxonomy" id="1798531"/>
    <lineage>
        <taxon>Bacteria</taxon>
        <taxon>Candidatus Kaiseribacteriota</taxon>
    </lineage>
</organism>
<proteinExistence type="predicted"/>
<gene>
    <name evidence="2" type="ORF">A2392_00135</name>
</gene>
<reference evidence="2 3" key="1">
    <citation type="journal article" date="2016" name="Nat. Commun.">
        <title>Thousands of microbial genomes shed light on interconnected biogeochemical processes in an aquifer system.</title>
        <authorList>
            <person name="Anantharaman K."/>
            <person name="Brown C.T."/>
            <person name="Hug L.A."/>
            <person name="Sharon I."/>
            <person name="Castelle C.J."/>
            <person name="Probst A.J."/>
            <person name="Thomas B.C."/>
            <person name="Singh A."/>
            <person name="Wilkins M.J."/>
            <person name="Karaoz U."/>
            <person name="Brodie E.L."/>
            <person name="Williams K.H."/>
            <person name="Hubbard S.S."/>
            <person name="Banfield J.F."/>
        </authorList>
    </citation>
    <scope>NUCLEOTIDE SEQUENCE [LARGE SCALE GENOMIC DNA]</scope>
</reference>
<protein>
    <submittedName>
        <fullName evidence="2">Uncharacterized protein</fullName>
    </submittedName>
</protein>
<evidence type="ECO:0000256" key="1">
    <source>
        <dbReference type="SAM" id="MobiDB-lite"/>
    </source>
</evidence>
<feature type="region of interest" description="Disordered" evidence="1">
    <location>
        <begin position="443"/>
        <end position="473"/>
    </location>
</feature>